<comment type="caution">
    <text evidence="3">The sequence shown here is derived from an EMBL/GenBank/DDBJ whole genome shotgun (WGS) entry which is preliminary data.</text>
</comment>
<dbReference type="PANTHER" id="PTHR38019">
    <property type="entry name" value="KDA ANTIGEN P200, PUTATIVE-RELATED"/>
    <property type="match status" value="1"/>
</dbReference>
<evidence type="ECO:0000256" key="2">
    <source>
        <dbReference type="SAM" id="MobiDB-lite"/>
    </source>
</evidence>
<accession>A0ABQ6MU45</accession>
<feature type="region of interest" description="Disordered" evidence="2">
    <location>
        <begin position="1"/>
        <end position="68"/>
    </location>
</feature>
<sequence>MTASSTTSRMMTEDARPRFTRPSTTPRSGSTRASPAMLSLYSTSIESPALKSTPNTAGFASREAATDSRCRRERRSEARLRGILCLRSARGRCGGWKGEAGWNLGEFTKHASFDDYAVQKIKRHWESEPGDPTGLKGKATAKVQKNKSNAADPTAIRLLAEAAKNKQSQMMDMEKAKMETIKRRQKREIERVIENEGLMAKMQGKILKQELDEAERAAEHAKGVAATRKVAITKKQQMDVEEKRKLDEEIIERNKIAAKEMEVERKLADREKKAEVQRRKDAREKEIYAAQLMVERQKKTQKIFDDLEETAEQSRIRIQERNDRIQAAFQERKRIKEIEIRENRLRAEKRIEKAKADTKAKQVKKKVDYDKRVVDHAVMKAQKIEERREEVEAAAKRLRDKHERQKGAYREAMGRSMDFINKTVKHAEDRDGYYEQVQKEVRKVQARQATYNGIRENEVLDNVRRINKIHDSIQQQRQFALEADDDRTDTIRDAKKGLIEDRKQIAHDANMRRWRVKECMEKMKISNKFGNLEKELNKAMGGGGGHSSTKSVAEPE</sequence>
<dbReference type="EMBL" id="BRYB01004525">
    <property type="protein sequence ID" value="GMI32662.1"/>
    <property type="molecule type" value="Genomic_DNA"/>
</dbReference>
<feature type="coiled-coil region" evidence="1">
    <location>
        <begin position="156"/>
        <end position="195"/>
    </location>
</feature>
<reference evidence="3 4" key="1">
    <citation type="journal article" date="2023" name="Commun. Biol.">
        <title>Genome analysis of Parmales, the sister group of diatoms, reveals the evolutionary specialization of diatoms from phago-mixotrophs to photoautotrophs.</title>
        <authorList>
            <person name="Ban H."/>
            <person name="Sato S."/>
            <person name="Yoshikawa S."/>
            <person name="Yamada K."/>
            <person name="Nakamura Y."/>
            <person name="Ichinomiya M."/>
            <person name="Sato N."/>
            <person name="Blanc-Mathieu R."/>
            <person name="Endo H."/>
            <person name="Kuwata A."/>
            <person name="Ogata H."/>
        </authorList>
    </citation>
    <scope>NUCLEOTIDE SEQUENCE [LARGE SCALE GENOMIC DNA]</scope>
</reference>
<evidence type="ECO:0000313" key="4">
    <source>
        <dbReference type="Proteomes" id="UP001165060"/>
    </source>
</evidence>
<feature type="compositionally biased region" description="Polar residues" evidence="2">
    <location>
        <begin position="40"/>
        <end position="58"/>
    </location>
</feature>
<feature type="compositionally biased region" description="Low complexity" evidence="2">
    <location>
        <begin position="20"/>
        <end position="35"/>
    </location>
</feature>
<dbReference type="PANTHER" id="PTHR38019:SF1">
    <property type="entry name" value="N-ACETYLTRANSFERASE DOMAIN-CONTAINING PROTEIN"/>
    <property type="match status" value="1"/>
</dbReference>
<organism evidence="3 4">
    <name type="scientific">Tetraparma gracilis</name>
    <dbReference type="NCBI Taxonomy" id="2962635"/>
    <lineage>
        <taxon>Eukaryota</taxon>
        <taxon>Sar</taxon>
        <taxon>Stramenopiles</taxon>
        <taxon>Ochrophyta</taxon>
        <taxon>Bolidophyceae</taxon>
        <taxon>Parmales</taxon>
        <taxon>Triparmaceae</taxon>
        <taxon>Tetraparma</taxon>
    </lineage>
</organism>
<evidence type="ECO:0000256" key="1">
    <source>
        <dbReference type="SAM" id="Coils"/>
    </source>
</evidence>
<name>A0ABQ6MU45_9STRA</name>
<dbReference type="Proteomes" id="UP001165060">
    <property type="component" value="Unassembled WGS sequence"/>
</dbReference>
<keyword evidence="4" id="KW-1185">Reference proteome</keyword>
<proteinExistence type="predicted"/>
<keyword evidence="1" id="KW-0175">Coiled coil</keyword>
<feature type="compositionally biased region" description="Low complexity" evidence="2">
    <location>
        <begin position="1"/>
        <end position="10"/>
    </location>
</feature>
<evidence type="ECO:0000313" key="3">
    <source>
        <dbReference type="EMBL" id="GMI32662.1"/>
    </source>
</evidence>
<gene>
    <name evidence="3" type="ORF">TeGR_g9095</name>
</gene>
<feature type="coiled-coil region" evidence="1">
    <location>
        <begin position="304"/>
        <end position="408"/>
    </location>
</feature>
<feature type="compositionally biased region" description="Polar residues" evidence="2">
    <location>
        <begin position="547"/>
        <end position="556"/>
    </location>
</feature>
<protein>
    <submittedName>
        <fullName evidence="3">Uncharacterized protein</fullName>
    </submittedName>
</protein>
<feature type="region of interest" description="Disordered" evidence="2">
    <location>
        <begin position="536"/>
        <end position="556"/>
    </location>
</feature>